<accession>X8BIP1</accession>
<feature type="domain" description="Mce/MlaD" evidence="1">
    <location>
        <begin position="26"/>
        <end position="98"/>
    </location>
</feature>
<evidence type="ECO:0000259" key="1">
    <source>
        <dbReference type="Pfam" id="PF02470"/>
    </source>
</evidence>
<proteinExistence type="predicted"/>
<dbReference type="AlphaFoldDB" id="X8BIP1"/>
<sequence length="127" mass="13529">MGLVVVLMIVAFGQTMTSVPMLFAQPSYYGQFADTGQLNKGDKVRIAGVNVGVVQGLKIDGDHVVIKFSTGSNTIGTESRLAIKTDTILGKKVLEIEPRGTQALRPNGVLPLAKAPPRTRFMTPSST</sequence>
<name>X8BIP1_MYCXE</name>
<gene>
    <name evidence="2" type="ORF">I553_8316</name>
</gene>
<dbReference type="PANTHER" id="PTHR33371:SF18">
    <property type="entry name" value="MCE-FAMILY PROTEIN MCE3C"/>
    <property type="match status" value="1"/>
</dbReference>
<dbReference type="PRINTS" id="PR01782">
    <property type="entry name" value="MCEVIRFACTOR"/>
</dbReference>
<protein>
    <submittedName>
        <fullName evidence="2">Mce related family protein</fullName>
    </submittedName>
</protein>
<dbReference type="PANTHER" id="PTHR33371">
    <property type="entry name" value="INTERMEMBRANE PHOSPHOLIPID TRANSPORT SYSTEM BINDING PROTEIN MLAD-RELATED"/>
    <property type="match status" value="1"/>
</dbReference>
<dbReference type="InterPro" id="IPR052336">
    <property type="entry name" value="MlaD_Phospholipid_Transporter"/>
</dbReference>
<dbReference type="EMBL" id="JAOB01000040">
    <property type="protein sequence ID" value="EUA43982.1"/>
    <property type="molecule type" value="Genomic_DNA"/>
</dbReference>
<dbReference type="PATRIC" id="fig|1299334.3.peg.3958"/>
<organism evidence="2">
    <name type="scientific">Mycobacterium xenopi 4042</name>
    <dbReference type="NCBI Taxonomy" id="1299334"/>
    <lineage>
        <taxon>Bacteria</taxon>
        <taxon>Bacillati</taxon>
        <taxon>Actinomycetota</taxon>
        <taxon>Actinomycetes</taxon>
        <taxon>Mycobacteriales</taxon>
        <taxon>Mycobacteriaceae</taxon>
        <taxon>Mycobacterium</taxon>
    </lineage>
</organism>
<comment type="caution">
    <text evidence="2">The sequence shown here is derived from an EMBL/GenBank/DDBJ whole genome shotgun (WGS) entry which is preliminary data.</text>
</comment>
<dbReference type="GO" id="GO:0005576">
    <property type="term" value="C:extracellular region"/>
    <property type="evidence" value="ECO:0007669"/>
    <property type="project" value="TreeGrafter"/>
</dbReference>
<reference evidence="2" key="1">
    <citation type="submission" date="2014-01" db="EMBL/GenBank/DDBJ databases">
        <authorList>
            <person name="Brown-Elliot B."/>
            <person name="Wallace R."/>
            <person name="Lenaerts A."/>
            <person name="Ordway D."/>
            <person name="DeGroote M.A."/>
            <person name="Parker T."/>
            <person name="Sizemore C."/>
            <person name="Tallon L.J."/>
            <person name="Sadzewicz L.K."/>
            <person name="Sengamalay N."/>
            <person name="Fraser C.M."/>
            <person name="Hine E."/>
            <person name="Shefchek K.A."/>
            <person name="Das S.P."/>
            <person name="Tettelin H."/>
        </authorList>
    </citation>
    <scope>NUCLEOTIDE SEQUENCE [LARGE SCALE GENOMIC DNA]</scope>
    <source>
        <strain evidence="2">4042</strain>
    </source>
</reference>
<dbReference type="InterPro" id="IPR005693">
    <property type="entry name" value="Mce"/>
</dbReference>
<evidence type="ECO:0000313" key="2">
    <source>
        <dbReference type="EMBL" id="EUA43982.1"/>
    </source>
</evidence>
<dbReference type="Pfam" id="PF02470">
    <property type="entry name" value="MlaD"/>
    <property type="match status" value="1"/>
</dbReference>
<dbReference type="InterPro" id="IPR003399">
    <property type="entry name" value="Mce/MlaD"/>
</dbReference>